<dbReference type="RefSeq" id="WP_350400399.1">
    <property type="nucleotide sequence ID" value="NZ_JBELOE010000064.1"/>
</dbReference>
<evidence type="ECO:0000313" key="2">
    <source>
        <dbReference type="Proteomes" id="UP001467690"/>
    </source>
</evidence>
<evidence type="ECO:0000313" key="1">
    <source>
        <dbReference type="EMBL" id="MER2490661.1"/>
    </source>
</evidence>
<keyword evidence="2" id="KW-1185">Reference proteome</keyword>
<name>A0ABV1RD08_9ALTE</name>
<proteinExistence type="predicted"/>
<comment type="caution">
    <text evidence="1">The sequence shown here is derived from an EMBL/GenBank/DDBJ whole genome shotgun (WGS) entry which is preliminary data.</text>
</comment>
<reference evidence="1 2" key="1">
    <citation type="submission" date="2024-06" db="EMBL/GenBank/DDBJ databases">
        <authorList>
            <person name="Chen R.Y."/>
        </authorList>
    </citation>
    <scope>NUCLEOTIDE SEQUENCE [LARGE SCALE GENOMIC DNA]</scope>
    <source>
        <strain evidence="1 2">D2</strain>
    </source>
</reference>
<gene>
    <name evidence="1" type="ORF">ABS311_02020</name>
</gene>
<dbReference type="Proteomes" id="UP001467690">
    <property type="component" value="Unassembled WGS sequence"/>
</dbReference>
<organism evidence="1 2">
    <name type="scientific">Catenovulum sediminis</name>
    <dbReference type="NCBI Taxonomy" id="1740262"/>
    <lineage>
        <taxon>Bacteria</taxon>
        <taxon>Pseudomonadati</taxon>
        <taxon>Pseudomonadota</taxon>
        <taxon>Gammaproteobacteria</taxon>
        <taxon>Alteromonadales</taxon>
        <taxon>Alteromonadaceae</taxon>
        <taxon>Catenovulum</taxon>
    </lineage>
</organism>
<accession>A0ABV1RD08</accession>
<protein>
    <submittedName>
        <fullName evidence="1">Uncharacterized protein</fullName>
    </submittedName>
</protein>
<dbReference type="EMBL" id="JBELOE010000064">
    <property type="protein sequence ID" value="MER2490661.1"/>
    <property type="molecule type" value="Genomic_DNA"/>
</dbReference>
<sequence length="155" mass="17613">MKLARCPVCHTHIDLLSLVEDQAGRDLLIAVTKLETWCAPPVLAYIGLFKPAKSDLNNARALKLLNEVLTLHPNRKLITEACDVTVQQIRAKRVEGNAKPLKDHAYLKSVIETQKSNYHTQPQPTKTTVNPINRQFTAEELARQQQEHFEKLRSK</sequence>